<dbReference type="InterPro" id="IPR011051">
    <property type="entry name" value="RmlC_Cupin_sf"/>
</dbReference>
<dbReference type="Gene3D" id="2.60.120.10">
    <property type="entry name" value="Jelly Rolls"/>
    <property type="match status" value="1"/>
</dbReference>
<dbReference type="OrthoDB" id="6555763at2"/>
<dbReference type="SUPFAM" id="SSF51182">
    <property type="entry name" value="RmlC-like cupins"/>
    <property type="match status" value="1"/>
</dbReference>
<evidence type="ECO:0000313" key="2">
    <source>
        <dbReference type="Proteomes" id="UP000192902"/>
    </source>
</evidence>
<proteinExistence type="predicted"/>
<protein>
    <submittedName>
        <fullName evidence="1">Cupin domain-containing protein</fullName>
    </submittedName>
</protein>
<dbReference type="CDD" id="cd02208">
    <property type="entry name" value="cupin_RmlC-like"/>
    <property type="match status" value="1"/>
</dbReference>
<accession>A0A1W6BWD6</accession>
<gene>
    <name evidence="1" type="ORF">CCUN_0777</name>
</gene>
<sequence>MKIFKLDDMIRGWFIGDFNPSVFNTEAVEVGVKRYKKGDYEQRHHHRIATEITAIIEGKVLMNDKIYSKGDIIVIEPNESTDFKALENTINVVVKLPCAKNDKYLGEKE</sequence>
<organism evidence="1 2">
    <name type="scientific">Campylobacter cuniculorum DSM 23162 = LMG 24588</name>
    <dbReference type="NCBI Taxonomy" id="1121267"/>
    <lineage>
        <taxon>Bacteria</taxon>
        <taxon>Pseudomonadati</taxon>
        <taxon>Campylobacterota</taxon>
        <taxon>Epsilonproteobacteria</taxon>
        <taxon>Campylobacterales</taxon>
        <taxon>Campylobacteraceae</taxon>
        <taxon>Campylobacter</taxon>
    </lineage>
</organism>
<dbReference type="STRING" id="1121267.CCUN_0777"/>
<dbReference type="KEGG" id="ccun:CCUN_0777"/>
<name>A0A1W6BWD6_9BACT</name>
<dbReference type="InterPro" id="IPR014710">
    <property type="entry name" value="RmlC-like_jellyroll"/>
</dbReference>
<dbReference type="EMBL" id="CP020867">
    <property type="protein sequence ID" value="ARJ56394.1"/>
    <property type="molecule type" value="Genomic_DNA"/>
</dbReference>
<dbReference type="Proteomes" id="UP000192902">
    <property type="component" value="Chromosome"/>
</dbReference>
<dbReference type="AlphaFoldDB" id="A0A1W6BWD6"/>
<dbReference type="RefSeq" id="WP_027306152.1">
    <property type="nucleotide sequence ID" value="NZ_CP020867.1"/>
</dbReference>
<evidence type="ECO:0000313" key="1">
    <source>
        <dbReference type="EMBL" id="ARJ56394.1"/>
    </source>
</evidence>
<dbReference type="eggNOG" id="COG1917">
    <property type="taxonomic scope" value="Bacteria"/>
</dbReference>
<reference evidence="1 2" key="1">
    <citation type="submission" date="2017-04" db="EMBL/GenBank/DDBJ databases">
        <title>Complete genome sequence of the Campylobacter cuniculorum type strain LMG24588.</title>
        <authorList>
            <person name="Miller W.G."/>
            <person name="Yee E."/>
            <person name="Revez J."/>
            <person name="Bono J.L."/>
            <person name="Rossi M."/>
        </authorList>
    </citation>
    <scope>NUCLEOTIDE SEQUENCE [LARGE SCALE GENOMIC DNA]</scope>
    <source>
        <strain evidence="1 2">LMG 24588</strain>
    </source>
</reference>